<evidence type="ECO:0000256" key="7">
    <source>
        <dbReference type="HAMAP-Rule" id="MF_01057"/>
    </source>
</evidence>
<dbReference type="GO" id="GO:0043527">
    <property type="term" value="C:tRNA methyltransferase complex"/>
    <property type="evidence" value="ECO:0007669"/>
    <property type="project" value="TreeGrafter"/>
</dbReference>
<dbReference type="EC" id="2.1.1.33" evidence="7"/>
<dbReference type="InterPro" id="IPR055361">
    <property type="entry name" value="tRNA_methyltr_TrmB_bact"/>
</dbReference>
<protein>
    <recommendedName>
        <fullName evidence="7">tRNA (guanine-N(7)-)-methyltransferase</fullName>
        <ecNumber evidence="7">2.1.1.33</ecNumber>
    </recommendedName>
    <alternativeName>
        <fullName evidence="7">tRNA (guanine(46)-N(7))-methyltransferase</fullName>
    </alternativeName>
    <alternativeName>
        <fullName evidence="7">tRNA(m7G46)-methyltransferase</fullName>
    </alternativeName>
</protein>
<evidence type="ECO:0000256" key="8">
    <source>
        <dbReference type="SAM" id="MobiDB-lite"/>
    </source>
</evidence>
<comment type="similarity">
    <text evidence="7">Belongs to the class I-like SAM-binding methyltransferase superfamily. TrmB family.</text>
</comment>
<comment type="pathway">
    <text evidence="7">tRNA modification; N(7)-methylguanine-tRNA biosynthesis.</text>
</comment>
<accession>A0A7X4K5V7</accession>
<keyword evidence="4 7" id="KW-0808">Transferase</keyword>
<comment type="caution">
    <text evidence="9">The sequence shown here is derived from an EMBL/GenBank/DDBJ whole genome shotgun (WGS) entry which is preliminary data.</text>
</comment>
<evidence type="ECO:0000256" key="5">
    <source>
        <dbReference type="ARBA" id="ARBA00022691"/>
    </source>
</evidence>
<evidence type="ECO:0000256" key="4">
    <source>
        <dbReference type="ARBA" id="ARBA00022679"/>
    </source>
</evidence>
<feature type="binding site" evidence="7">
    <location>
        <position position="62"/>
    </location>
    <ligand>
        <name>S-adenosyl-L-methionine</name>
        <dbReference type="ChEBI" id="CHEBI:59789"/>
    </ligand>
</feature>
<name>A0A7X4K5V7_9SPHN</name>
<feature type="binding site" evidence="7">
    <location>
        <position position="150"/>
    </location>
    <ligand>
        <name>substrate</name>
    </ligand>
</feature>
<proteinExistence type="inferred from homology"/>
<keyword evidence="6 7" id="KW-0819">tRNA processing</keyword>
<comment type="function">
    <text evidence="2 7">Catalyzes the formation of N(7)-methylguanine at position 46 (m7G46) in tRNA.</text>
</comment>
<dbReference type="Pfam" id="PF02390">
    <property type="entry name" value="Methyltransf_4"/>
    <property type="match status" value="1"/>
</dbReference>
<evidence type="ECO:0000313" key="10">
    <source>
        <dbReference type="Proteomes" id="UP000465810"/>
    </source>
</evidence>
<dbReference type="AlphaFoldDB" id="A0A7X4K5V7"/>
<dbReference type="PROSITE" id="PS51625">
    <property type="entry name" value="SAM_MT_TRMB"/>
    <property type="match status" value="1"/>
</dbReference>
<organism evidence="9 10">
    <name type="scientific">Novosphingobium silvae</name>
    <dbReference type="NCBI Taxonomy" id="2692619"/>
    <lineage>
        <taxon>Bacteria</taxon>
        <taxon>Pseudomonadati</taxon>
        <taxon>Pseudomonadota</taxon>
        <taxon>Alphaproteobacteria</taxon>
        <taxon>Sphingomonadales</taxon>
        <taxon>Sphingomonadaceae</taxon>
        <taxon>Novosphingobium</taxon>
    </lineage>
</organism>
<reference evidence="9 10" key="1">
    <citation type="submission" date="2019-12" db="EMBL/GenBank/DDBJ databases">
        <authorList>
            <person name="Feng G."/>
            <person name="Zhu H."/>
        </authorList>
    </citation>
    <scope>NUCLEOTIDE SEQUENCE [LARGE SCALE GENOMIC DNA]</scope>
    <source>
        <strain evidence="9 10">FGD1</strain>
    </source>
</reference>
<comment type="catalytic activity">
    <reaction evidence="1 7">
        <text>guanosine(46) in tRNA + S-adenosyl-L-methionine = N(7)-methylguanosine(46) in tRNA + S-adenosyl-L-homocysteine</text>
        <dbReference type="Rhea" id="RHEA:42708"/>
        <dbReference type="Rhea" id="RHEA-COMP:10188"/>
        <dbReference type="Rhea" id="RHEA-COMP:10189"/>
        <dbReference type="ChEBI" id="CHEBI:57856"/>
        <dbReference type="ChEBI" id="CHEBI:59789"/>
        <dbReference type="ChEBI" id="CHEBI:74269"/>
        <dbReference type="ChEBI" id="CHEBI:74480"/>
        <dbReference type="EC" id="2.1.1.33"/>
    </reaction>
</comment>
<dbReference type="UniPathway" id="UPA00989"/>
<feature type="binding site" evidence="7">
    <location>
        <position position="182"/>
    </location>
    <ligand>
        <name>substrate</name>
    </ligand>
</feature>
<dbReference type="SUPFAM" id="SSF53335">
    <property type="entry name" value="S-adenosyl-L-methionine-dependent methyltransferases"/>
    <property type="match status" value="1"/>
</dbReference>
<feature type="binding site" evidence="7">
    <location>
        <begin position="221"/>
        <end position="224"/>
    </location>
    <ligand>
        <name>substrate</name>
    </ligand>
</feature>
<dbReference type="Proteomes" id="UP000465810">
    <property type="component" value="Unassembled WGS sequence"/>
</dbReference>
<feature type="binding site" evidence="7">
    <location>
        <position position="124"/>
    </location>
    <ligand>
        <name>S-adenosyl-L-methionine</name>
        <dbReference type="ChEBI" id="CHEBI:59789"/>
    </ligand>
</feature>
<feature type="binding site" evidence="7">
    <location>
        <position position="146"/>
    </location>
    <ligand>
        <name>S-adenosyl-L-methionine</name>
        <dbReference type="ChEBI" id="CHEBI:59789"/>
    </ligand>
</feature>
<keyword evidence="10" id="KW-1185">Reference proteome</keyword>
<dbReference type="PANTHER" id="PTHR23417">
    <property type="entry name" value="3-DEOXY-D-MANNO-OCTULOSONIC-ACID TRANSFERASE/TRNA GUANINE-N 7 - -METHYLTRANSFERASE"/>
    <property type="match status" value="1"/>
</dbReference>
<evidence type="ECO:0000256" key="6">
    <source>
        <dbReference type="ARBA" id="ARBA00022694"/>
    </source>
</evidence>
<evidence type="ECO:0000313" key="9">
    <source>
        <dbReference type="EMBL" id="MYL96504.1"/>
    </source>
</evidence>
<evidence type="ECO:0000256" key="1">
    <source>
        <dbReference type="ARBA" id="ARBA00000142"/>
    </source>
</evidence>
<dbReference type="EMBL" id="WVTD01000001">
    <property type="protein sequence ID" value="MYL96504.1"/>
    <property type="molecule type" value="Genomic_DNA"/>
</dbReference>
<sequence>MTAHKPGDPTTLNRLYGRAKGKPLRAGQQGLVEDLLPRISMPAQGPITSQVLFGDDRPLHFEIGFGGGEHMAARADMLPDHGFIGAEPFLNGVAQALLHVSGGSSESKGGEHPPLGNVRIHHGDALEVLARIPDGSLSFLYLLHPDPWPKARHAKRRMMNEGPVNMFAAKLKPGGEFRFGTDHDVYLRHALMIMQRHSHQFEWLCERPRDFQVRPGGWPETRYENKARTVYGHEVWYFRYRRK</sequence>
<evidence type="ECO:0000256" key="3">
    <source>
        <dbReference type="ARBA" id="ARBA00022603"/>
    </source>
</evidence>
<dbReference type="InterPro" id="IPR003358">
    <property type="entry name" value="tRNA_(Gua-N-7)_MeTrfase_Trmb"/>
</dbReference>
<evidence type="ECO:0000256" key="2">
    <source>
        <dbReference type="ARBA" id="ARBA00003015"/>
    </source>
</evidence>
<dbReference type="GO" id="GO:0008176">
    <property type="term" value="F:tRNA (guanine(46)-N7)-methyltransferase activity"/>
    <property type="evidence" value="ECO:0007669"/>
    <property type="project" value="UniProtKB-UniRule"/>
</dbReference>
<comment type="caution">
    <text evidence="7">Lacks conserved residue(s) required for the propagation of feature annotation.</text>
</comment>
<keyword evidence="5 7" id="KW-0949">S-adenosyl-L-methionine</keyword>
<feature type="region of interest" description="Disordered" evidence="8">
    <location>
        <begin position="1"/>
        <end position="25"/>
    </location>
</feature>
<keyword evidence="3 7" id="KW-0489">Methyltransferase</keyword>
<feature type="binding site" evidence="7">
    <location>
        <position position="87"/>
    </location>
    <ligand>
        <name>S-adenosyl-L-methionine</name>
        <dbReference type="ChEBI" id="CHEBI:59789"/>
    </ligand>
</feature>
<dbReference type="PANTHER" id="PTHR23417:SF14">
    <property type="entry name" value="PENTACOTRIPEPTIDE-REPEAT REGION OF PRORP DOMAIN-CONTAINING PROTEIN"/>
    <property type="match status" value="1"/>
</dbReference>
<dbReference type="InterPro" id="IPR029063">
    <property type="entry name" value="SAM-dependent_MTases_sf"/>
</dbReference>
<gene>
    <name evidence="7 9" type="primary">trmB</name>
    <name evidence="9" type="ORF">GR702_01780</name>
</gene>
<dbReference type="Gene3D" id="3.40.50.150">
    <property type="entry name" value="Vaccinia Virus protein VP39"/>
    <property type="match status" value="1"/>
</dbReference>
<dbReference type="RefSeq" id="WP_160984225.1">
    <property type="nucleotide sequence ID" value="NZ_WVTD01000001.1"/>
</dbReference>
<dbReference type="HAMAP" id="MF_01057">
    <property type="entry name" value="tRNA_methyltr_TrmB"/>
    <property type="match status" value="1"/>
</dbReference>